<dbReference type="InterPro" id="IPR036092">
    <property type="entry name" value="Papo_T_antigensf"/>
</dbReference>
<protein>
    <submittedName>
        <fullName evidence="3">Small T antigen</fullName>
    </submittedName>
</protein>
<dbReference type="InterPro" id="IPR001623">
    <property type="entry name" value="DnaJ_domain"/>
</dbReference>
<dbReference type="GeneID" id="26101572"/>
<reference evidence="3 4" key="1">
    <citation type="journal article" date="2010" name="J. Gen. Virol.">
        <title>Characterization of novel polyomaviruses from Bornean and Sumatran orang-utans.</title>
        <authorList>
            <person name="Groenewoud M.J."/>
            <person name="Fagrouch Z."/>
            <person name="van Gessel S."/>
            <person name="Niphuis H."/>
            <person name="Bulavaite A."/>
            <person name="Warren K.S."/>
            <person name="Heeney J.L."/>
            <person name="Verschoor E.J."/>
        </authorList>
    </citation>
    <scope>NUCLEOTIDE SEQUENCE [LARGE SCALE GENOMIC DNA]</scope>
    <source>
        <strain evidence="3">Pi</strain>
    </source>
</reference>
<dbReference type="SMART" id="SM00271">
    <property type="entry name" value="DnaJ"/>
    <property type="match status" value="1"/>
</dbReference>
<dbReference type="Gene3D" id="1.20.120.1860">
    <property type="entry name" value="Small t-antigen, unique domain"/>
    <property type="match status" value="1"/>
</dbReference>
<dbReference type="Proteomes" id="UP000151144">
    <property type="component" value="Segment"/>
</dbReference>
<accession>C9X3X2</accession>
<evidence type="ECO:0000256" key="1">
    <source>
        <dbReference type="ARBA" id="ARBA00022518"/>
    </source>
</evidence>
<evidence type="ECO:0000313" key="3">
    <source>
        <dbReference type="EMBL" id="CAX87761.1"/>
    </source>
</evidence>
<dbReference type="SUPFAM" id="SSF161240">
    <property type="entry name" value="T-antigen specific domain-like"/>
    <property type="match status" value="1"/>
</dbReference>
<feature type="domain" description="J" evidence="2">
    <location>
        <begin position="12"/>
        <end position="80"/>
    </location>
</feature>
<keyword evidence="1" id="KW-0244">Early protein</keyword>
<keyword evidence="4" id="KW-1185">Reference proteome</keyword>
<dbReference type="PROSITE" id="PS50076">
    <property type="entry name" value="DNAJ_2"/>
    <property type="match status" value="1"/>
</dbReference>
<proteinExistence type="predicted"/>
<evidence type="ECO:0000259" key="2">
    <source>
        <dbReference type="PROSITE" id="PS50076"/>
    </source>
</evidence>
<organism evidence="3 4">
    <name type="scientific">Sumatran orang-utan polyomavirus</name>
    <dbReference type="NCBI Taxonomy" id="1604875"/>
    <lineage>
        <taxon>Viruses</taxon>
        <taxon>Monodnaviria</taxon>
        <taxon>Shotokuvirae</taxon>
        <taxon>Cossaviricota</taxon>
        <taxon>Papovaviricetes</taxon>
        <taxon>Sepolyvirales</taxon>
        <taxon>Polyomaviridae</taxon>
        <taxon>Alphapolyomavirus</taxon>
        <taxon>Alphapolyomavirus ponabelii</taxon>
    </lineage>
</organism>
<dbReference type="SUPFAM" id="SSF46565">
    <property type="entry name" value="Chaperone J-domain"/>
    <property type="match status" value="1"/>
</dbReference>
<dbReference type="EMBL" id="FN356901">
    <property type="protein sequence ID" value="CAX87761.1"/>
    <property type="molecule type" value="Genomic_DNA"/>
</dbReference>
<dbReference type="Pfam" id="PF02380">
    <property type="entry name" value="Papo_T_antigen"/>
    <property type="match status" value="1"/>
</dbReference>
<gene>
    <name evidence="3" type="primary">small T</name>
</gene>
<dbReference type="KEGG" id="vg:26101572"/>
<dbReference type="OrthoDB" id="14669at10239"/>
<dbReference type="InterPro" id="IPR003354">
    <property type="entry name" value="Papo_T_antigen"/>
</dbReference>
<dbReference type="RefSeq" id="YP_009175032.1">
    <property type="nucleotide sequence ID" value="NC_028127.1"/>
</dbReference>
<name>C9X3X2_9POLY</name>
<sequence length="194" mass="23276">MDKILTKQQRKELIVLLDIEACDYGNYSIMKQQYKKMCLIYHPDKGGDGEKMRKLNSLWQAFNTELLEIRDNRFDMEQVRQMDIDVWDDLLTVKEALDDFEHIFVKVVPSCFNRVAVCKCKCIVCKLRQQHLIIKEHKRCVLWGECFCHKCYVEWYGLSGTEQHLIWWKKIIQDTPFIFMRLNTQDTLKPSLIY</sequence>
<dbReference type="InterPro" id="IPR036869">
    <property type="entry name" value="J_dom_sf"/>
</dbReference>
<evidence type="ECO:0000313" key="4">
    <source>
        <dbReference type="Proteomes" id="UP000151144"/>
    </source>
</evidence>
<dbReference type="Gene3D" id="1.10.287.110">
    <property type="entry name" value="DnaJ domain"/>
    <property type="match status" value="1"/>
</dbReference>